<name>A0A316GCX0_9RHOB</name>
<evidence type="ECO:0000313" key="10">
    <source>
        <dbReference type="Proteomes" id="UP000245390"/>
    </source>
</evidence>
<feature type="domain" description="Tripartite ATP-independent periplasmic transporters DctQ component" evidence="8">
    <location>
        <begin position="35"/>
        <end position="163"/>
    </location>
</feature>
<dbReference type="GO" id="GO:0005886">
    <property type="term" value="C:plasma membrane"/>
    <property type="evidence" value="ECO:0007669"/>
    <property type="project" value="UniProtKB-SubCell"/>
</dbReference>
<feature type="transmembrane region" description="Helical" evidence="7">
    <location>
        <begin position="60"/>
        <end position="80"/>
    </location>
</feature>
<keyword evidence="6 7" id="KW-0472">Membrane</keyword>
<reference evidence="9 10" key="1">
    <citation type="submission" date="2018-05" db="EMBL/GenBank/DDBJ databases">
        <title>Genomic Encyclopedia of Type Strains, Phase IV (KMG-IV): sequencing the most valuable type-strain genomes for metagenomic binning, comparative biology and taxonomic classification.</title>
        <authorList>
            <person name="Goeker M."/>
        </authorList>
    </citation>
    <scope>NUCLEOTIDE SEQUENCE [LARGE SCALE GENOMIC DNA]</scope>
    <source>
        <strain evidence="9 10">DSM 103371</strain>
    </source>
</reference>
<keyword evidence="10" id="KW-1185">Reference proteome</keyword>
<comment type="caution">
    <text evidence="9">The sequence shown here is derived from an EMBL/GenBank/DDBJ whole genome shotgun (WGS) entry which is preliminary data.</text>
</comment>
<feature type="transmembrane region" description="Helical" evidence="7">
    <location>
        <begin position="137"/>
        <end position="160"/>
    </location>
</feature>
<dbReference type="GO" id="GO:0022857">
    <property type="term" value="F:transmembrane transporter activity"/>
    <property type="evidence" value="ECO:0007669"/>
    <property type="project" value="UniProtKB-UniRule"/>
</dbReference>
<evidence type="ECO:0000256" key="3">
    <source>
        <dbReference type="ARBA" id="ARBA00022475"/>
    </source>
</evidence>
<evidence type="ECO:0000259" key="8">
    <source>
        <dbReference type="Pfam" id="PF04290"/>
    </source>
</evidence>
<evidence type="ECO:0000256" key="2">
    <source>
        <dbReference type="ARBA" id="ARBA00022448"/>
    </source>
</evidence>
<evidence type="ECO:0000256" key="5">
    <source>
        <dbReference type="ARBA" id="ARBA00022989"/>
    </source>
</evidence>
<dbReference type="OrthoDB" id="6183232at2"/>
<keyword evidence="7" id="KW-0997">Cell inner membrane</keyword>
<evidence type="ECO:0000313" key="9">
    <source>
        <dbReference type="EMBL" id="PWK58788.1"/>
    </source>
</evidence>
<organism evidence="9 10">
    <name type="scientific">Silicimonas algicola</name>
    <dbReference type="NCBI Taxonomy" id="1826607"/>
    <lineage>
        <taxon>Bacteria</taxon>
        <taxon>Pseudomonadati</taxon>
        <taxon>Pseudomonadota</taxon>
        <taxon>Alphaproteobacteria</taxon>
        <taxon>Rhodobacterales</taxon>
        <taxon>Paracoccaceae</taxon>
    </lineage>
</organism>
<keyword evidence="4 7" id="KW-0812">Transmembrane</keyword>
<dbReference type="Pfam" id="PF04290">
    <property type="entry name" value="DctQ"/>
    <property type="match status" value="1"/>
</dbReference>
<dbReference type="AlphaFoldDB" id="A0A316GCX0"/>
<comment type="subunit">
    <text evidence="7">The complex comprises the extracytoplasmic solute receptor protein and the two transmembrane proteins.</text>
</comment>
<feature type="transmembrane region" description="Helical" evidence="7">
    <location>
        <begin position="92"/>
        <end position="117"/>
    </location>
</feature>
<evidence type="ECO:0000256" key="1">
    <source>
        <dbReference type="ARBA" id="ARBA00004651"/>
    </source>
</evidence>
<keyword evidence="5 7" id="KW-1133">Transmembrane helix</keyword>
<dbReference type="InterPro" id="IPR055348">
    <property type="entry name" value="DctQ"/>
</dbReference>
<comment type="subcellular location">
    <subcellularLocation>
        <location evidence="7">Cell inner membrane</location>
        <topology evidence="7">Multi-pass membrane protein</topology>
    </subcellularLocation>
    <subcellularLocation>
        <location evidence="1">Cell membrane</location>
        <topology evidence="1">Multi-pass membrane protein</topology>
    </subcellularLocation>
</comment>
<evidence type="ECO:0000256" key="6">
    <source>
        <dbReference type="ARBA" id="ARBA00023136"/>
    </source>
</evidence>
<sequence>MSAAHASGTRLHGLVLRISTAWAILGGLVLLAVALMNVASVLGFAILNRSFVGDFEMTEVGVAIAAFAFLPYCQIADLNVTADIFTARASRFWLSVFSLLGAIIALGFGLLLTWRMYAGMIDQKTYDATTATLQIPLWLAYAGCLVSLVLLVVASAASLIEAVHAMSRKRT</sequence>
<keyword evidence="2 7" id="KW-0813">Transport</keyword>
<dbReference type="Proteomes" id="UP000245390">
    <property type="component" value="Unassembled WGS sequence"/>
</dbReference>
<feature type="transmembrane region" description="Helical" evidence="7">
    <location>
        <begin position="21"/>
        <end position="48"/>
    </location>
</feature>
<accession>A0A316GCX0</accession>
<proteinExistence type="inferred from homology"/>
<evidence type="ECO:0000256" key="4">
    <source>
        <dbReference type="ARBA" id="ARBA00022692"/>
    </source>
</evidence>
<evidence type="ECO:0000256" key="7">
    <source>
        <dbReference type="RuleBase" id="RU369079"/>
    </source>
</evidence>
<dbReference type="EMBL" id="QGGV01000001">
    <property type="protein sequence ID" value="PWK58788.1"/>
    <property type="molecule type" value="Genomic_DNA"/>
</dbReference>
<comment type="function">
    <text evidence="7">Part of the tripartite ATP-independent periplasmic (TRAP) transport system.</text>
</comment>
<keyword evidence="3" id="KW-1003">Cell membrane</keyword>
<comment type="similarity">
    <text evidence="7">Belongs to the TRAP transporter small permease family.</text>
</comment>
<dbReference type="RefSeq" id="WP_109757964.1">
    <property type="nucleotide sequence ID" value="NZ_CP034588.1"/>
</dbReference>
<protein>
    <recommendedName>
        <fullName evidence="7">TRAP transporter small permease protein</fullName>
    </recommendedName>
</protein>
<gene>
    <name evidence="9" type="ORF">C8D95_101604</name>
</gene>
<dbReference type="KEGG" id="salo:EF888_04460"/>